<reference evidence="1 2" key="1">
    <citation type="submission" date="2015-09" db="EMBL/GenBank/DDBJ databases">
        <title>Aphanizomenon flos-aquae WA102.</title>
        <authorList>
            <person name="Driscoll C."/>
        </authorList>
    </citation>
    <scope>NUCLEOTIDE SEQUENCE [LARGE SCALE GENOMIC DNA]</scope>
    <source>
        <strain evidence="1">WA102</strain>
    </source>
</reference>
<protein>
    <submittedName>
        <fullName evidence="1">Uncharacterized protein</fullName>
    </submittedName>
</protein>
<proteinExistence type="predicted"/>
<dbReference type="AlphaFoldDB" id="A0A1B7WS81"/>
<dbReference type="Proteomes" id="UP000092093">
    <property type="component" value="Unassembled WGS sequence"/>
</dbReference>
<evidence type="ECO:0000313" key="1">
    <source>
        <dbReference type="EMBL" id="OBQ39974.1"/>
    </source>
</evidence>
<name>A0A1B7WS81_APHFL</name>
<organism evidence="1 2">
    <name type="scientific">Aphanizomenon flos-aquae WA102</name>
    <dbReference type="NCBI Taxonomy" id="1710896"/>
    <lineage>
        <taxon>Bacteria</taxon>
        <taxon>Bacillati</taxon>
        <taxon>Cyanobacteriota</taxon>
        <taxon>Cyanophyceae</taxon>
        <taxon>Nostocales</taxon>
        <taxon>Aphanizomenonaceae</taxon>
        <taxon>Aphanizomenon</taxon>
    </lineage>
</organism>
<evidence type="ECO:0000313" key="2">
    <source>
        <dbReference type="Proteomes" id="UP000092093"/>
    </source>
</evidence>
<accession>A0A1B7WS81</accession>
<comment type="caution">
    <text evidence="1">The sequence shown here is derived from an EMBL/GenBank/DDBJ whole genome shotgun (WGS) entry which is preliminary data.</text>
</comment>
<dbReference type="EMBL" id="LJOW01000184">
    <property type="protein sequence ID" value="OBQ39974.1"/>
    <property type="molecule type" value="Genomic_DNA"/>
</dbReference>
<sequence>MNQTCSKCNYWESESAIESNNVRFATCGNPKIKYNNTDRNLPNNCSGEELFYEDSDGFAAPPWMGELFGCVHWEAKS</sequence>
<gene>
    <name evidence="1" type="ORF">AN484_22830</name>
</gene>